<evidence type="ECO:0000313" key="6">
    <source>
        <dbReference type="Proteomes" id="UP001152599"/>
    </source>
</evidence>
<feature type="domain" description="GEVED" evidence="4">
    <location>
        <begin position="364"/>
        <end position="447"/>
    </location>
</feature>
<feature type="domain" description="Secretion system C-terminal sorting" evidence="3">
    <location>
        <begin position="464"/>
        <end position="530"/>
    </location>
</feature>
<evidence type="ECO:0000259" key="4">
    <source>
        <dbReference type="Pfam" id="PF20009"/>
    </source>
</evidence>
<dbReference type="Gene3D" id="2.60.120.200">
    <property type="match status" value="1"/>
</dbReference>
<accession>A0A9X4MZ83</accession>
<dbReference type="Pfam" id="PF20009">
    <property type="entry name" value="GEVED"/>
    <property type="match status" value="1"/>
</dbReference>
<keyword evidence="1 2" id="KW-0732">Signal</keyword>
<evidence type="ECO:0000313" key="5">
    <source>
        <dbReference type="EMBL" id="MDG4945692.1"/>
    </source>
</evidence>
<proteinExistence type="predicted"/>
<evidence type="ECO:0000256" key="1">
    <source>
        <dbReference type="ARBA" id="ARBA00022729"/>
    </source>
</evidence>
<dbReference type="InterPro" id="IPR026444">
    <property type="entry name" value="Secre_tail"/>
</dbReference>
<evidence type="ECO:0000256" key="2">
    <source>
        <dbReference type="SAM" id="SignalP"/>
    </source>
</evidence>
<dbReference type="RefSeq" id="WP_304420260.1">
    <property type="nucleotide sequence ID" value="NZ_JANCMU010000002.1"/>
</dbReference>
<organism evidence="5 6">
    <name type="scientific">Profundicola chukchiensis</name>
    <dbReference type="NCBI Taxonomy" id="2961959"/>
    <lineage>
        <taxon>Bacteria</taxon>
        <taxon>Pseudomonadati</taxon>
        <taxon>Bacteroidota</taxon>
        <taxon>Flavobacteriia</taxon>
        <taxon>Flavobacteriales</taxon>
        <taxon>Weeksellaceae</taxon>
        <taxon>Profundicola</taxon>
    </lineage>
</organism>
<dbReference type="NCBIfam" id="NF038128">
    <property type="entry name" value="choice_anch_J"/>
    <property type="match status" value="1"/>
</dbReference>
<dbReference type="InterPro" id="IPR045474">
    <property type="entry name" value="GEVED"/>
</dbReference>
<dbReference type="Pfam" id="PF18962">
    <property type="entry name" value="Por_Secre_tail"/>
    <property type="match status" value="1"/>
</dbReference>
<reference evidence="5" key="1">
    <citation type="submission" date="2022-07" db="EMBL/GenBank/DDBJ databases">
        <title>Description and genome-wide analysis of Profundicola chukchiensis gen. nov., sp. nov., marine bacteria isolated from bottom sediments of the Chukchi Sea.</title>
        <authorList>
            <person name="Romanenko L."/>
            <person name="Otstavnykh N."/>
            <person name="Kurilenko V."/>
            <person name="Eremeev V."/>
            <person name="Velansky P."/>
            <person name="Mikhailov V."/>
            <person name="Isaeva M."/>
        </authorList>
    </citation>
    <scope>NUCLEOTIDE SEQUENCE</scope>
    <source>
        <strain evidence="5">KMM 9713</strain>
    </source>
</reference>
<dbReference type="Proteomes" id="UP001152599">
    <property type="component" value="Unassembled WGS sequence"/>
</dbReference>
<evidence type="ECO:0000259" key="3">
    <source>
        <dbReference type="Pfam" id="PF18962"/>
    </source>
</evidence>
<comment type="caution">
    <text evidence="5">The sequence shown here is derived from an EMBL/GenBank/DDBJ whole genome shotgun (WGS) entry which is preliminary data.</text>
</comment>
<sequence>MKKRLLISLFSCLPLLGTAQVFQENFDGDGPGIDAWTVLDLDGNTVAPPVSEITDAWVAIDRGGPAPNYGGPDGDFAAASTSFYIPDGIANDWLISPEFTVTGESPYLVWDAKGTDPRFLDGYKVMLAPSAGDSPEDFSVELFSTEAENFDWTTRHVDLSAYLDQTVRIAFVNNSENKFVLLIDNILVDEYTPAPVPDCTSLNLPVDGATEVEFTEGVLFSWEPVGDTEGIEYDFYLDMHPNPTTLIGTTSETSVTVSGITHGGTTHYWKVVPKNTSGEASDCNEFSFTTLEMNVAPYCGPLNFSFNVEPISYVSFGGMTNESDADLNNSPAHEVFLDQVANVTPGTTETIVIKGNTNGPWENYLMVFIDWNQDGDFDDENETYTIPTPLAGSNGLDDVQVSYDIEVPSDALRGNTRMRVKKNFGPQNLENPCVGGSFGQAEDYTVNVGSLSVHDVDLLEFSYYPNPVKDILTFKTNQSLNEVSVYDAMGKFLMNKKFTNSEYQLDLSHLPTGVYTLVASLENKTKTFKVVKK</sequence>
<dbReference type="NCBIfam" id="TIGR04183">
    <property type="entry name" value="Por_Secre_tail"/>
    <property type="match status" value="1"/>
</dbReference>
<feature type="signal peptide" evidence="2">
    <location>
        <begin position="1"/>
        <end position="23"/>
    </location>
</feature>
<feature type="chain" id="PRO_5040783051" evidence="2">
    <location>
        <begin position="24"/>
        <end position="533"/>
    </location>
</feature>
<dbReference type="AlphaFoldDB" id="A0A9X4MZ83"/>
<dbReference type="EMBL" id="JANCMU010000002">
    <property type="protein sequence ID" value="MDG4945692.1"/>
    <property type="molecule type" value="Genomic_DNA"/>
</dbReference>
<dbReference type="InterPro" id="IPR013783">
    <property type="entry name" value="Ig-like_fold"/>
</dbReference>
<keyword evidence="6" id="KW-1185">Reference proteome</keyword>
<dbReference type="Gene3D" id="2.60.40.10">
    <property type="entry name" value="Immunoglobulins"/>
    <property type="match status" value="1"/>
</dbReference>
<protein>
    <submittedName>
        <fullName evidence="5">T9SS type A sorting domain-containing protein</fullName>
    </submittedName>
</protein>
<name>A0A9X4MZ83_9FLAO</name>
<gene>
    <name evidence="5" type="ORF">NMK71_04640</name>
</gene>